<name>A0ACD0P4G2_9BASI</name>
<gene>
    <name evidence="1" type="ORF">IE53DRAFT_232620</name>
</gene>
<keyword evidence="2" id="KW-1185">Reference proteome</keyword>
<sequence length="650" mass="73473">MTGRKGSKLNGVLNEESRMGDGNCSDDYEWMVGGRSSNRRLVEAYMITHRVIRFPVVARFVSKLVCVRVLSFDFLGAGTFHQTYRIDLEGQKSLLARFNSLQIPLFNDGVTEEEKLEELKSGVATCDYINRYMDFSFEVPKPIYYSFTGNAGDEHAGRPFAIFSFLSGRTERFLRSTLEQKKVAYLDIARIQAEIASKPLLGPLKGSLKVPAKAGKISYGEGEALEAPIDPSRNPHFVVKIPQHGFDQETIRPLTQDGERNRDLKAGIARTSLRARWRWMINLRVKQLCESFRASPCKEGSADDALSEAFFESFESAFLSEDAGRRLNYYGGKEYSLALPTQVALAKGLIELYHMLTTFLCHDDPHNLYFQHGDVEARNVVLDEAGRAVGLIDWDRATLSHLPLIFEDPIQTKKESRSSSLFVESAQWMYKATCLESVATREEFEKGDLIFSNGGNGRRLRESSLAFRLHHYSECLENSILTSTSRSTAQAKWEKMCDRVSGEEEGDLKGSRIKRGPENGIIAYINTEDASFVRIPEDSCLPRGHVCNKHTGLKLALPSRPESFFDLSIKFDQILWLRRRGSDDRYVGERHDRESSVWVNRTRASLSSSLFCSTSANSAELGRPKKFLLGSRRRASMIELDTTSASRWMK</sequence>
<protein>
    <submittedName>
        <fullName evidence="1">Uncharacterized protein</fullName>
    </submittedName>
</protein>
<dbReference type="EMBL" id="KZ819749">
    <property type="protein sequence ID" value="PWN52953.1"/>
    <property type="molecule type" value="Genomic_DNA"/>
</dbReference>
<accession>A0ACD0P4G2</accession>
<organism evidence="1 2">
    <name type="scientific">Violaceomyces palustris</name>
    <dbReference type="NCBI Taxonomy" id="1673888"/>
    <lineage>
        <taxon>Eukaryota</taxon>
        <taxon>Fungi</taxon>
        <taxon>Dikarya</taxon>
        <taxon>Basidiomycota</taxon>
        <taxon>Ustilaginomycotina</taxon>
        <taxon>Ustilaginomycetes</taxon>
        <taxon>Violaceomycetales</taxon>
        <taxon>Violaceomycetaceae</taxon>
        <taxon>Violaceomyces</taxon>
    </lineage>
</organism>
<reference evidence="1 2" key="1">
    <citation type="journal article" date="2018" name="Mol. Biol. Evol.">
        <title>Broad Genomic Sampling Reveals a Smut Pathogenic Ancestry of the Fungal Clade Ustilaginomycotina.</title>
        <authorList>
            <person name="Kijpornyongpan T."/>
            <person name="Mondo S.J."/>
            <person name="Barry K."/>
            <person name="Sandor L."/>
            <person name="Lee J."/>
            <person name="Lipzen A."/>
            <person name="Pangilinan J."/>
            <person name="LaButti K."/>
            <person name="Hainaut M."/>
            <person name="Henrissat B."/>
            <person name="Grigoriev I.V."/>
            <person name="Spatafora J.W."/>
            <person name="Aime M.C."/>
        </authorList>
    </citation>
    <scope>NUCLEOTIDE SEQUENCE [LARGE SCALE GENOMIC DNA]</scope>
    <source>
        <strain evidence="1 2">SA 807</strain>
    </source>
</reference>
<proteinExistence type="predicted"/>
<evidence type="ECO:0000313" key="2">
    <source>
        <dbReference type="Proteomes" id="UP000245626"/>
    </source>
</evidence>
<evidence type="ECO:0000313" key="1">
    <source>
        <dbReference type="EMBL" id="PWN52953.1"/>
    </source>
</evidence>
<dbReference type="Proteomes" id="UP000245626">
    <property type="component" value="Unassembled WGS sequence"/>
</dbReference>